<comment type="caution">
    <text evidence="2">The sequence shown here is derived from an EMBL/GenBank/DDBJ whole genome shotgun (WGS) entry which is preliminary data.</text>
</comment>
<feature type="coiled-coil region" evidence="1">
    <location>
        <begin position="6"/>
        <end position="63"/>
    </location>
</feature>
<reference evidence="2 3" key="1">
    <citation type="submission" date="2024-08" db="EMBL/GenBank/DDBJ databases">
        <title>Gnathostoma spinigerum genome.</title>
        <authorList>
            <person name="Gonzalez-Bertolin B."/>
            <person name="Monzon S."/>
            <person name="Zaballos A."/>
            <person name="Jimenez P."/>
            <person name="Dekumyoy P."/>
            <person name="Varona S."/>
            <person name="Cuesta I."/>
            <person name="Sumanam S."/>
            <person name="Adisakwattana P."/>
            <person name="Gasser R.B."/>
            <person name="Hernandez-Gonzalez A."/>
            <person name="Young N.D."/>
            <person name="Perteguer M.J."/>
        </authorList>
    </citation>
    <scope>NUCLEOTIDE SEQUENCE [LARGE SCALE GENOMIC DNA]</scope>
    <source>
        <strain evidence="2">AL3</strain>
        <tissue evidence="2">Liver</tissue>
    </source>
</reference>
<accession>A0ABD6ENG9</accession>
<evidence type="ECO:0000313" key="2">
    <source>
        <dbReference type="EMBL" id="MFH4978523.1"/>
    </source>
</evidence>
<dbReference type="PANTHER" id="PTHR23325">
    <property type="entry name" value="SERUM RESPONSE FACTOR-BINDING"/>
    <property type="match status" value="1"/>
</dbReference>
<protein>
    <recommendedName>
        <fullName evidence="4">Serum response factor-binding protein 1</fullName>
    </recommendedName>
</protein>
<dbReference type="AlphaFoldDB" id="A0ABD6ENG9"/>
<evidence type="ECO:0000313" key="3">
    <source>
        <dbReference type="Proteomes" id="UP001608902"/>
    </source>
</evidence>
<evidence type="ECO:0008006" key="4">
    <source>
        <dbReference type="Google" id="ProtNLM"/>
    </source>
</evidence>
<keyword evidence="3" id="KW-1185">Reference proteome</keyword>
<evidence type="ECO:0000256" key="1">
    <source>
        <dbReference type="SAM" id="Coils"/>
    </source>
</evidence>
<dbReference type="EMBL" id="JBGFUD010003274">
    <property type="protein sequence ID" value="MFH4978523.1"/>
    <property type="molecule type" value="Genomic_DNA"/>
</dbReference>
<proteinExistence type="predicted"/>
<sequence>MVELAAAKLNEQIVRMRKDVRKARVRLARRLLNQRKKFVISKNEKVQRKGNRLLEEMKALKDLRADDVSKFALLNVKSLKDLNIRGDTPAAERALFKLVTEPSLQNVVDQFRDKYPNWHHEVAFILQRLGLQYRWKKKPEKPVSVLVESTEEDADIEAVSSVFFSNRF</sequence>
<gene>
    <name evidence="2" type="ORF">AB6A40_005232</name>
</gene>
<dbReference type="Proteomes" id="UP001608902">
    <property type="component" value="Unassembled WGS sequence"/>
</dbReference>
<dbReference type="PANTHER" id="PTHR23325:SF1">
    <property type="entry name" value="SERUM RESPONSE FACTOR-BINDING PROTEIN 1"/>
    <property type="match status" value="1"/>
</dbReference>
<organism evidence="2 3">
    <name type="scientific">Gnathostoma spinigerum</name>
    <dbReference type="NCBI Taxonomy" id="75299"/>
    <lineage>
        <taxon>Eukaryota</taxon>
        <taxon>Metazoa</taxon>
        <taxon>Ecdysozoa</taxon>
        <taxon>Nematoda</taxon>
        <taxon>Chromadorea</taxon>
        <taxon>Rhabditida</taxon>
        <taxon>Spirurina</taxon>
        <taxon>Gnathostomatomorpha</taxon>
        <taxon>Gnathostomatoidea</taxon>
        <taxon>Gnathostomatidae</taxon>
        <taxon>Gnathostoma</taxon>
    </lineage>
</organism>
<name>A0ABD6ENG9_9BILA</name>
<dbReference type="InterPro" id="IPR037393">
    <property type="entry name" value="Bud22/SRFB1"/>
</dbReference>
<keyword evidence="1" id="KW-0175">Coiled coil</keyword>